<sequence length="62" mass="6331">MTLDVAWVREAPATLAARGPAAAPSLASAAHGYRLREPVDPATLGRAERAIGVPLPRGTGIS</sequence>
<reference evidence="1 2" key="1">
    <citation type="submission" date="2020-03" db="EMBL/GenBank/DDBJ databases">
        <title>Whole genome shotgun sequence of Phytohabitans suffuscus NBRC 105367.</title>
        <authorList>
            <person name="Komaki H."/>
            <person name="Tamura T."/>
        </authorList>
    </citation>
    <scope>NUCLEOTIDE SEQUENCE [LARGE SCALE GENOMIC DNA]</scope>
    <source>
        <strain evidence="1 2">NBRC 105367</strain>
    </source>
</reference>
<reference evidence="1 2" key="2">
    <citation type="submission" date="2020-03" db="EMBL/GenBank/DDBJ databases">
        <authorList>
            <person name="Ichikawa N."/>
            <person name="Kimura A."/>
            <person name="Kitahashi Y."/>
            <person name="Uohara A."/>
        </authorList>
    </citation>
    <scope>NUCLEOTIDE SEQUENCE [LARGE SCALE GENOMIC DNA]</scope>
    <source>
        <strain evidence="1 2">NBRC 105367</strain>
    </source>
</reference>
<dbReference type="EMBL" id="AP022871">
    <property type="protein sequence ID" value="BCB91257.1"/>
    <property type="molecule type" value="Genomic_DNA"/>
</dbReference>
<evidence type="ECO:0000313" key="1">
    <source>
        <dbReference type="EMBL" id="BCB91257.1"/>
    </source>
</evidence>
<dbReference type="RefSeq" id="WP_173164146.1">
    <property type="nucleotide sequence ID" value="NZ_AP022871.1"/>
</dbReference>
<proteinExistence type="predicted"/>
<organism evidence="1 2">
    <name type="scientific">Phytohabitans suffuscus</name>
    <dbReference type="NCBI Taxonomy" id="624315"/>
    <lineage>
        <taxon>Bacteria</taxon>
        <taxon>Bacillati</taxon>
        <taxon>Actinomycetota</taxon>
        <taxon>Actinomycetes</taxon>
        <taxon>Micromonosporales</taxon>
        <taxon>Micromonosporaceae</taxon>
    </lineage>
</organism>
<evidence type="ECO:0000313" key="2">
    <source>
        <dbReference type="Proteomes" id="UP000503011"/>
    </source>
</evidence>
<protein>
    <submittedName>
        <fullName evidence="1">Uncharacterized protein</fullName>
    </submittedName>
</protein>
<dbReference type="AlphaFoldDB" id="A0A6F8YYN7"/>
<accession>A0A6F8YYN7</accession>
<name>A0A6F8YYN7_9ACTN</name>
<dbReference type="KEGG" id="psuu:Psuf_085700"/>
<dbReference type="Proteomes" id="UP000503011">
    <property type="component" value="Chromosome"/>
</dbReference>
<gene>
    <name evidence="1" type="ORF">Psuf_085700</name>
</gene>
<keyword evidence="2" id="KW-1185">Reference proteome</keyword>